<evidence type="ECO:0000256" key="5">
    <source>
        <dbReference type="ARBA" id="ARBA00022519"/>
    </source>
</evidence>
<dbReference type="GO" id="GO:0098797">
    <property type="term" value="C:plasma membrane protein complex"/>
    <property type="evidence" value="ECO:0007669"/>
    <property type="project" value="TreeGrafter"/>
</dbReference>
<dbReference type="NCBIfam" id="TIGR01352">
    <property type="entry name" value="tonB_Cterm"/>
    <property type="match status" value="1"/>
</dbReference>
<dbReference type="SUPFAM" id="SSF74653">
    <property type="entry name" value="TolA/TonB C-terminal domain"/>
    <property type="match status" value="1"/>
</dbReference>
<evidence type="ECO:0000259" key="11">
    <source>
        <dbReference type="PROSITE" id="PS52015"/>
    </source>
</evidence>
<proteinExistence type="inferred from homology"/>
<dbReference type="InterPro" id="IPR037682">
    <property type="entry name" value="TonB_C"/>
</dbReference>
<evidence type="ECO:0000256" key="10">
    <source>
        <dbReference type="SAM" id="Phobius"/>
    </source>
</evidence>
<evidence type="ECO:0000256" key="2">
    <source>
        <dbReference type="ARBA" id="ARBA00006555"/>
    </source>
</evidence>
<evidence type="ECO:0000256" key="8">
    <source>
        <dbReference type="ARBA" id="ARBA00022989"/>
    </source>
</evidence>
<organism evidence="12">
    <name type="scientific">Candidatus Berkiella cookevillensis</name>
    <dbReference type="NCBI Taxonomy" id="437022"/>
    <lineage>
        <taxon>Bacteria</taxon>
        <taxon>Pseudomonadati</taxon>
        <taxon>Pseudomonadota</taxon>
        <taxon>Gammaproteobacteria</taxon>
        <taxon>Candidatus Berkiellales</taxon>
        <taxon>Candidatus Berkiellaceae</taxon>
        <taxon>Candidatus Berkiella</taxon>
    </lineage>
</organism>
<dbReference type="GO" id="GO:0015031">
    <property type="term" value="P:protein transport"/>
    <property type="evidence" value="ECO:0007669"/>
    <property type="project" value="UniProtKB-KW"/>
</dbReference>
<keyword evidence="7" id="KW-0653">Protein transport</keyword>
<evidence type="ECO:0000256" key="7">
    <source>
        <dbReference type="ARBA" id="ARBA00022927"/>
    </source>
</evidence>
<keyword evidence="6 10" id="KW-0812">Transmembrane</keyword>
<keyword evidence="9 10" id="KW-0472">Membrane</keyword>
<name>A0A0Q9YA82_9GAMM</name>
<reference evidence="12" key="1">
    <citation type="submission" date="2015-09" db="EMBL/GenBank/DDBJ databases">
        <title>Draft Genome Sequences of Two Novel Amoeba-resistant Intranuclear Bacteria, Candidatus Berkiella cookevillensis and Candidatus Berkiella aquae.</title>
        <authorList>
            <person name="Mehari Y.T."/>
            <person name="Arivett B.A."/>
            <person name="Farone A.L."/>
            <person name="Gunderson J.H."/>
            <person name="Farone M.B."/>
        </authorList>
    </citation>
    <scope>NUCLEOTIDE SEQUENCE [LARGE SCALE GENOMIC DNA]</scope>
    <source>
        <strain evidence="12">CC99</strain>
    </source>
</reference>
<feature type="transmembrane region" description="Helical" evidence="10">
    <location>
        <begin position="41"/>
        <end position="62"/>
    </location>
</feature>
<dbReference type="PANTHER" id="PTHR33446">
    <property type="entry name" value="PROTEIN TONB-RELATED"/>
    <property type="match status" value="1"/>
</dbReference>
<comment type="similarity">
    <text evidence="2">Belongs to the TonB family.</text>
</comment>
<dbReference type="STRING" id="437022.CC99x_02220"/>
<dbReference type="Gene3D" id="3.30.1150.10">
    <property type="match status" value="1"/>
</dbReference>
<sequence length="272" mass="30673">MIFTSKGQCQLDKENVVLHMNQHLLSLSNSEAILYYPGRRLIYLLIVAALLHVFILLTVDFAPIIKAIKHIKEHSQRAVSISLEKSAPPTHANYLGLFDHAGSLDTEPQGSHTFFFTPVVKYSIENTDKIIALQGDDFTLSYTQTDKATPMQPHMLRRKIISAAAHQHEDAAYLYRWQQYIEAVGSEFYPQEALQKNITGKVRLLVALNKEGQVQEVVVRQSSGSTLLDAAALAIVKKAQPFEPIPISMLQEHDRVEIIRTWDFRGSLKIPS</sequence>
<protein>
    <submittedName>
        <fullName evidence="12">Gram-negative bacterial tonB protein</fullName>
    </submittedName>
</protein>
<dbReference type="InterPro" id="IPR051045">
    <property type="entry name" value="TonB-dependent_transducer"/>
</dbReference>
<evidence type="ECO:0000256" key="6">
    <source>
        <dbReference type="ARBA" id="ARBA00022692"/>
    </source>
</evidence>
<evidence type="ECO:0000256" key="1">
    <source>
        <dbReference type="ARBA" id="ARBA00004383"/>
    </source>
</evidence>
<dbReference type="GO" id="GO:0031992">
    <property type="term" value="F:energy transducer activity"/>
    <property type="evidence" value="ECO:0007669"/>
    <property type="project" value="TreeGrafter"/>
</dbReference>
<accession>A0A0Q9YA82</accession>
<evidence type="ECO:0000256" key="3">
    <source>
        <dbReference type="ARBA" id="ARBA00022448"/>
    </source>
</evidence>
<dbReference type="EMBL" id="LKHV01000014">
    <property type="protein sequence ID" value="KRG17621.1"/>
    <property type="molecule type" value="Genomic_DNA"/>
</dbReference>
<gene>
    <name evidence="12" type="ORF">CC99x_02220</name>
</gene>
<evidence type="ECO:0000256" key="9">
    <source>
        <dbReference type="ARBA" id="ARBA00023136"/>
    </source>
</evidence>
<dbReference type="Pfam" id="PF03544">
    <property type="entry name" value="TonB_C"/>
    <property type="match status" value="1"/>
</dbReference>
<evidence type="ECO:0000256" key="4">
    <source>
        <dbReference type="ARBA" id="ARBA00022475"/>
    </source>
</evidence>
<dbReference type="GO" id="GO:0055085">
    <property type="term" value="P:transmembrane transport"/>
    <property type="evidence" value="ECO:0007669"/>
    <property type="project" value="InterPro"/>
</dbReference>
<feature type="domain" description="TonB C-terminal" evidence="11">
    <location>
        <begin position="174"/>
        <end position="271"/>
    </location>
</feature>
<dbReference type="AlphaFoldDB" id="A0A0Q9YA82"/>
<keyword evidence="5" id="KW-0997">Cell inner membrane</keyword>
<comment type="subcellular location">
    <subcellularLocation>
        <location evidence="1">Cell inner membrane</location>
        <topology evidence="1">Single-pass membrane protein</topology>
        <orientation evidence="1">Periplasmic side</orientation>
    </subcellularLocation>
</comment>
<dbReference type="PROSITE" id="PS52015">
    <property type="entry name" value="TONB_CTD"/>
    <property type="match status" value="1"/>
</dbReference>
<dbReference type="InterPro" id="IPR006260">
    <property type="entry name" value="TonB/TolA_C"/>
</dbReference>
<evidence type="ECO:0000313" key="12">
    <source>
        <dbReference type="EMBL" id="KRG17621.1"/>
    </source>
</evidence>
<comment type="caution">
    <text evidence="12">The sequence shown here is derived from an EMBL/GenBank/DDBJ whole genome shotgun (WGS) entry which is preliminary data.</text>
</comment>
<keyword evidence="8 10" id="KW-1133">Transmembrane helix</keyword>
<dbReference type="PANTHER" id="PTHR33446:SF11">
    <property type="entry name" value="TONB3"/>
    <property type="match status" value="1"/>
</dbReference>
<keyword evidence="4" id="KW-1003">Cell membrane</keyword>
<keyword evidence="3" id="KW-0813">Transport</keyword>